<dbReference type="GO" id="GO:0043226">
    <property type="term" value="C:organelle"/>
    <property type="evidence" value="ECO:0007669"/>
    <property type="project" value="UniProtKB-ARBA"/>
</dbReference>
<dbReference type="PRINTS" id="PR00177">
    <property type="entry name" value="NMDARECEPTOR"/>
</dbReference>
<dbReference type="Pfam" id="PF00060">
    <property type="entry name" value="Lig_chan"/>
    <property type="match status" value="1"/>
</dbReference>
<dbReference type="Gene3D" id="1.50.40.10">
    <property type="entry name" value="Mitochondrial carrier domain"/>
    <property type="match status" value="1"/>
</dbReference>
<keyword evidence="12" id="KW-0325">Glycoprotein</keyword>
<dbReference type="SUPFAM" id="SSF53822">
    <property type="entry name" value="Periplasmic binding protein-like I"/>
    <property type="match status" value="1"/>
</dbReference>
<dbReference type="InterPro" id="IPR018108">
    <property type="entry name" value="MCP_transmembrane"/>
</dbReference>
<dbReference type="SUPFAM" id="SSF103506">
    <property type="entry name" value="Mitochondrial carrier"/>
    <property type="match status" value="1"/>
</dbReference>
<dbReference type="SMART" id="SM00918">
    <property type="entry name" value="Lig_chan-Glu_bd"/>
    <property type="match status" value="1"/>
</dbReference>
<evidence type="ECO:0000256" key="10">
    <source>
        <dbReference type="ARBA" id="ARBA00023136"/>
    </source>
</evidence>
<evidence type="ECO:0000256" key="6">
    <source>
        <dbReference type="ARBA" id="ARBA00022989"/>
    </source>
</evidence>
<evidence type="ECO:0000256" key="17">
    <source>
        <dbReference type="PIRSR" id="PIRSR601508-1"/>
    </source>
</evidence>
<evidence type="ECO:0000256" key="15">
    <source>
        <dbReference type="ARBA" id="ARBA00023303"/>
    </source>
</evidence>
<dbReference type="GO" id="GO:0015276">
    <property type="term" value="F:ligand-gated monoatomic ion channel activity"/>
    <property type="evidence" value="ECO:0007669"/>
    <property type="project" value="InterPro"/>
</dbReference>
<keyword evidence="3" id="KW-0813">Transport</keyword>
<organism evidence="24 25">
    <name type="scientific">Stylophora pistillata</name>
    <name type="common">Smooth cauliflower coral</name>
    <dbReference type="NCBI Taxonomy" id="50429"/>
    <lineage>
        <taxon>Eukaryota</taxon>
        <taxon>Metazoa</taxon>
        <taxon>Cnidaria</taxon>
        <taxon>Anthozoa</taxon>
        <taxon>Hexacorallia</taxon>
        <taxon>Scleractinia</taxon>
        <taxon>Astrocoeniina</taxon>
        <taxon>Pocilloporidae</taxon>
        <taxon>Stylophora</taxon>
    </lineage>
</organism>
<evidence type="ECO:0000256" key="4">
    <source>
        <dbReference type="ARBA" id="ARBA00022475"/>
    </source>
</evidence>
<keyword evidence="7" id="KW-0770">Synapse</keyword>
<feature type="disulfide bond" evidence="19">
    <location>
        <begin position="983"/>
        <end position="1037"/>
    </location>
</feature>
<gene>
    <name evidence="24" type="primary">Grin1</name>
    <name evidence="24" type="ORF">AWC38_SpisGene8614</name>
</gene>
<evidence type="ECO:0000256" key="20">
    <source>
        <dbReference type="PROSITE-ProRule" id="PRU00282"/>
    </source>
</evidence>
<protein>
    <submittedName>
        <fullName evidence="24">Glutamate receptor ionotropic, NMDA 1</fullName>
    </submittedName>
</protein>
<dbReference type="SMART" id="SM00079">
    <property type="entry name" value="PBPe"/>
    <property type="match status" value="1"/>
</dbReference>
<keyword evidence="10 20" id="KW-0472">Membrane</keyword>
<keyword evidence="14" id="KW-1071">Ligand-gated ion channel</keyword>
<evidence type="ECO:0000256" key="16">
    <source>
        <dbReference type="ARBA" id="ARBA00034100"/>
    </source>
</evidence>
<dbReference type="OrthoDB" id="756301at2759"/>
<feature type="binding site" evidence="17">
    <location>
        <position position="969"/>
    </location>
    <ligand>
        <name>L-glutamate</name>
        <dbReference type="ChEBI" id="CHEBI:29985"/>
    </ligand>
</feature>
<comment type="similarity">
    <text evidence="2">Belongs to the mitochondrial carrier (TC 2.A.29) family.</text>
</comment>
<evidence type="ECO:0000256" key="19">
    <source>
        <dbReference type="PIRSR" id="PIRSR601508-3"/>
    </source>
</evidence>
<evidence type="ECO:0000259" key="23">
    <source>
        <dbReference type="SMART" id="SM00918"/>
    </source>
</evidence>
<evidence type="ECO:0000256" key="1">
    <source>
        <dbReference type="ARBA" id="ARBA00004651"/>
    </source>
</evidence>
<keyword evidence="11 24" id="KW-0675">Receptor</keyword>
<evidence type="ECO:0000256" key="12">
    <source>
        <dbReference type="ARBA" id="ARBA00023180"/>
    </source>
</evidence>
<evidence type="ECO:0000256" key="9">
    <source>
        <dbReference type="ARBA" id="ARBA00023065"/>
    </source>
</evidence>
<keyword evidence="25" id="KW-1185">Reference proteome</keyword>
<keyword evidence="6 21" id="KW-1133">Transmembrane helix</keyword>
<dbReference type="Pfam" id="PF10613">
    <property type="entry name" value="Lig_chan-Glu_bd"/>
    <property type="match status" value="1"/>
</dbReference>
<keyword evidence="19" id="KW-1015">Disulfide bond</keyword>
<evidence type="ECO:0000256" key="18">
    <source>
        <dbReference type="PIRSR" id="PIRSR601508-2"/>
    </source>
</evidence>
<dbReference type="InterPro" id="IPR046341">
    <property type="entry name" value="SET_dom_sf"/>
</dbReference>
<dbReference type="Pfam" id="PF01094">
    <property type="entry name" value="ANF_receptor"/>
    <property type="match status" value="1"/>
</dbReference>
<dbReference type="Proteomes" id="UP000225706">
    <property type="component" value="Unassembled WGS sequence"/>
</dbReference>
<dbReference type="InterPro" id="IPR015683">
    <property type="entry name" value="Ionotropic_Glu_rcpt"/>
</dbReference>
<proteinExistence type="inferred from homology"/>
<dbReference type="InterPro" id="IPR023395">
    <property type="entry name" value="MCP_dom_sf"/>
</dbReference>
<dbReference type="InterPro" id="IPR028082">
    <property type="entry name" value="Peripla_BP_I"/>
</dbReference>
<feature type="site" description="Interaction with the cone snail toxin Con-ikot-ikot" evidence="18">
    <location>
        <position position="928"/>
    </location>
</feature>
<evidence type="ECO:0000256" key="5">
    <source>
        <dbReference type="ARBA" id="ARBA00022692"/>
    </source>
</evidence>
<feature type="repeat" description="Solcar" evidence="20">
    <location>
        <begin position="1334"/>
        <end position="1414"/>
    </location>
</feature>
<dbReference type="InterPro" id="IPR001320">
    <property type="entry name" value="Iontro_rcpt_C"/>
</dbReference>
<comment type="caution">
    <text evidence="24">The sequence shown here is derived from an EMBL/GenBank/DDBJ whole genome shotgun (WGS) entry which is preliminary data.</text>
</comment>
<feature type="binding site" evidence="17">
    <location>
        <position position="750"/>
    </location>
    <ligand>
        <name>L-glutamate</name>
        <dbReference type="ChEBI" id="CHEBI:29985"/>
    </ligand>
</feature>
<dbReference type="Pfam" id="PF00153">
    <property type="entry name" value="Mito_carr"/>
    <property type="match status" value="2"/>
</dbReference>
<dbReference type="InterPro" id="IPR001828">
    <property type="entry name" value="ANF_lig-bd_rcpt"/>
</dbReference>
<name>A0A2B4SC68_STYPI</name>
<evidence type="ECO:0000259" key="22">
    <source>
        <dbReference type="SMART" id="SM00079"/>
    </source>
</evidence>
<evidence type="ECO:0000256" key="21">
    <source>
        <dbReference type="SAM" id="Phobius"/>
    </source>
</evidence>
<reference evidence="25" key="1">
    <citation type="journal article" date="2017" name="bioRxiv">
        <title>Comparative analysis of the genomes of Stylophora pistillata and Acropora digitifera provides evidence for extensive differences between species of corals.</title>
        <authorList>
            <person name="Voolstra C.R."/>
            <person name="Li Y."/>
            <person name="Liew Y.J."/>
            <person name="Baumgarten S."/>
            <person name="Zoccola D."/>
            <person name="Flot J.-F."/>
            <person name="Tambutte S."/>
            <person name="Allemand D."/>
            <person name="Aranda M."/>
        </authorList>
    </citation>
    <scope>NUCLEOTIDE SEQUENCE [LARGE SCALE GENOMIC DNA]</scope>
</reference>
<dbReference type="FunFam" id="3.40.190.10:FF:000078">
    <property type="entry name" value="glutamate receptor ionotropic, NMDA 3B"/>
    <property type="match status" value="1"/>
</dbReference>
<feature type="binding site" evidence="17">
    <location>
        <position position="923"/>
    </location>
    <ligand>
        <name>L-glutamate</name>
        <dbReference type="ChEBI" id="CHEBI:29985"/>
    </ligand>
</feature>
<dbReference type="PANTHER" id="PTHR18966">
    <property type="entry name" value="IONOTROPIC GLUTAMATE RECEPTOR"/>
    <property type="match status" value="1"/>
</dbReference>
<evidence type="ECO:0000313" key="25">
    <source>
        <dbReference type="Proteomes" id="UP000225706"/>
    </source>
</evidence>
<dbReference type="InterPro" id="IPR001508">
    <property type="entry name" value="Iono_Glu_rcpt_met"/>
</dbReference>
<dbReference type="STRING" id="50429.A0A2B4SC68"/>
<accession>A0A2B4SC68</accession>
<evidence type="ECO:0000256" key="11">
    <source>
        <dbReference type="ARBA" id="ARBA00023170"/>
    </source>
</evidence>
<keyword evidence="15" id="KW-0407">Ion channel</keyword>
<sequence>MTNKSSKIRFNFSREHLKVALYNKEASKNGNESWLSRQALPHDLQLFEVATPGSLRYGVFCGQLPIRKGLRFGPYTGSIVCLEQKGFVQSEFLWEMIQVIPVMVVAKFSLTNTTATVTLNTLAASISVTGSSPALCVTAPLRSAIVSASTYSTFMRNTVHTSVRNAAKDSPSLQASTNTHEFTAANGLTSVPIVPKPSLPPPYCARTSVYTAARSPSSASIVGMHLRHMQHMTVTCDEIIRLYRALGSSCLSLLGSQNLVIEADIFLEEQNSDVTKIVQNAMQRYIDDHKNSSDLSLKLIKYNRLISDILGLNREMGLNYNQSSSLHVAILVHISSHEMILSSILESSHVLTVGLFQTNEMSRTQENPAYFTRVASPSMIHYACTIRDLVQKMGWRTLSFVLSTDLEGRVFSDALLISSRELKWNILHVAWLSGNENTTELESHIKMVMNNQSDAVIVHVRDTYNDDLFRIIQAQGVSHLKASWVLTDITTLGVSDNEVLPTGFIRISPWKILQHDFMEDALYDVFRLITKSVTSTVANTAEGHISIDQSDKKIDFQTAQKLKKKLKDTFFPGKSSLLEDPNLSKGPFATMSIFNLQEDVSGDKHWISVGLRTYSGTALETFLTPNGYHISPSVTTPRPIVRVPVVSYPSWVDSETPLDTSESNVSCMKRGYMCWNKTDTGVVQLCCFGFSIDLLRTLEQQLGFVPEIYLVSDGQYGTIDEETGKWNGVMDELVSGRGDLALDLVMTGRRSKEISYSIPYLPLALNILVKKDGPLKNGNALHSWLQPFSVYLWVAILGTCNLILLVVWWLDRKSPTGHHRTFKKTDENGFTMLDAMSYVWGVAFSKDIGAERTPRSISARCVSTVYASVALILANTYCANLMAFLVQDHYTLPIDGITDPKLIDTSFHPPAGFQLGILKGSYSEAYFRNHINDDIQQLYETNIKKNLLSSFTEGINRLENGEIDGFVDDYLSLRKANNKIANCHFGLAGPNFYTFGLGIAMPKDSPWLEEINKVIFEMNQNGTIDMLEKMYFDEQMCSSSIAKRLSVLNLSGLFLALAVTIGFCFLALLVEVLVIFALVKFRHHLGALGKCSVRLLFDVEKGEEHLIMLQYSSEKKRKCVQMDVVKINASTQEGKRDSIKTVTSLGTPPLERSFEAAEKRTRDLANGSFVSNLTSDIMAEEIQIFAYKYCLSSMAATVAETVTFPLDITKTRLQIQGERASTIPSTTAANVPYRGMVRTAVGIVEEEGLRNLWNGVTPAILRHIGYETPYMLFQTLFINMEFEDSGKVGLPMFRGQPWSTWEVVETSVTATDNSPSQDYTHPDDQTTPSQISIQYKVNSGCSGLIAATISTPADVVKTRIMNNPNVYRGSIDCFLSAVREEGFFSLYKGWLPTWSRMAPWSLTFWLVYERIRNVAGVSGF</sequence>
<dbReference type="Gene3D" id="2.170.270.10">
    <property type="entry name" value="SET domain"/>
    <property type="match status" value="1"/>
</dbReference>
<evidence type="ECO:0000256" key="14">
    <source>
        <dbReference type="ARBA" id="ARBA00023286"/>
    </source>
</evidence>
<feature type="site" description="Crucial to convey clamshell closure to channel opening" evidence="18">
    <location>
        <position position="894"/>
    </location>
</feature>
<comment type="subcellular location">
    <subcellularLocation>
        <location evidence="1">Cell membrane</location>
        <topology evidence="1">Multi-pass membrane protein</topology>
    </subcellularLocation>
    <subcellularLocation>
        <location evidence="16">Postsynaptic cell membrane</location>
    </subcellularLocation>
</comment>
<keyword evidence="5 20" id="KW-0812">Transmembrane</keyword>
<dbReference type="GO" id="GO:0045211">
    <property type="term" value="C:postsynaptic membrane"/>
    <property type="evidence" value="ECO:0007669"/>
    <property type="project" value="UniProtKB-SubCell"/>
</dbReference>
<dbReference type="InterPro" id="IPR019594">
    <property type="entry name" value="Glu/Gly-bd"/>
</dbReference>
<keyword evidence="8" id="KW-0175">Coiled coil</keyword>
<dbReference type="EMBL" id="LSMT01000120">
    <property type="protein sequence ID" value="PFX26689.1"/>
    <property type="molecule type" value="Genomic_DNA"/>
</dbReference>
<evidence type="ECO:0000256" key="13">
    <source>
        <dbReference type="ARBA" id="ARBA00023257"/>
    </source>
</evidence>
<evidence type="ECO:0000256" key="7">
    <source>
        <dbReference type="ARBA" id="ARBA00023018"/>
    </source>
</evidence>
<feature type="domain" description="Ionotropic glutamate receptor C-terminal" evidence="22">
    <location>
        <begin position="662"/>
        <end position="1034"/>
    </location>
</feature>
<dbReference type="PROSITE" id="PS50920">
    <property type="entry name" value="SOLCAR"/>
    <property type="match status" value="2"/>
</dbReference>
<dbReference type="Gene3D" id="3.40.190.10">
    <property type="entry name" value="Periplasmic binding protein-like II"/>
    <property type="match status" value="2"/>
</dbReference>
<dbReference type="Gene3D" id="3.40.50.2300">
    <property type="match status" value="1"/>
</dbReference>
<evidence type="ECO:0000256" key="3">
    <source>
        <dbReference type="ARBA" id="ARBA00022448"/>
    </source>
</evidence>
<keyword evidence="4" id="KW-1003">Cell membrane</keyword>
<evidence type="ECO:0000256" key="8">
    <source>
        <dbReference type="ARBA" id="ARBA00023054"/>
    </source>
</evidence>
<feature type="transmembrane region" description="Helical" evidence="21">
    <location>
        <begin position="790"/>
        <end position="810"/>
    </location>
</feature>
<evidence type="ECO:0000313" key="24">
    <source>
        <dbReference type="EMBL" id="PFX26689.1"/>
    </source>
</evidence>
<feature type="domain" description="Ionotropic glutamate receptor L-glutamate and glycine-binding" evidence="23">
    <location>
        <begin position="671"/>
        <end position="735"/>
    </location>
</feature>
<dbReference type="SUPFAM" id="SSF53850">
    <property type="entry name" value="Periplasmic binding protein-like II"/>
    <property type="match status" value="1"/>
</dbReference>
<keyword evidence="13" id="KW-0628">Postsynaptic cell membrane</keyword>
<dbReference type="Gene3D" id="1.10.287.70">
    <property type="match status" value="1"/>
</dbReference>
<dbReference type="GO" id="GO:0038023">
    <property type="term" value="F:signaling receptor activity"/>
    <property type="evidence" value="ECO:0007669"/>
    <property type="project" value="InterPro"/>
</dbReference>
<evidence type="ECO:0000256" key="2">
    <source>
        <dbReference type="ARBA" id="ARBA00006375"/>
    </source>
</evidence>
<feature type="transmembrane region" description="Helical" evidence="21">
    <location>
        <begin position="1053"/>
        <end position="1079"/>
    </location>
</feature>
<feature type="repeat" description="Solcar" evidence="20">
    <location>
        <begin position="1183"/>
        <end position="1280"/>
    </location>
</feature>
<keyword evidence="9" id="KW-0406">Ion transport</keyword>